<dbReference type="Gene3D" id="3.30.460.10">
    <property type="entry name" value="Beta Polymerase, domain 2"/>
    <property type="match status" value="1"/>
</dbReference>
<reference evidence="11" key="1">
    <citation type="submission" date="2019-12" db="EMBL/GenBank/DDBJ databases">
        <title>Comparative genomics gives insights into the taxonomy of the Azoarcus-Aromatoleum group and reveals separate origins of nif in the plant-associated Azoarcus and non-plant-associated Aromatoleum sub-groups.</title>
        <authorList>
            <person name="Lafos M."/>
            <person name="Maluk M."/>
            <person name="Batista M."/>
            <person name="Junghare M."/>
            <person name="Carmona M."/>
            <person name="Faoro H."/>
            <person name="Cruz L.M."/>
            <person name="Battistoni F."/>
            <person name="De Souza E."/>
            <person name="Pedrosa F."/>
            <person name="Chen W.-M."/>
            <person name="Poole P.S."/>
            <person name="Dixon R.A."/>
            <person name="James E.K."/>
        </authorList>
    </citation>
    <scope>NUCLEOTIDE SEQUENCE</scope>
    <source>
        <strain evidence="11">NSC3</strain>
    </source>
</reference>
<dbReference type="GO" id="GO:0046872">
    <property type="term" value="F:metal ion binding"/>
    <property type="evidence" value="ECO:0007669"/>
    <property type="project" value="UniProtKB-KW"/>
</dbReference>
<evidence type="ECO:0000256" key="9">
    <source>
        <dbReference type="ARBA" id="ARBA00038276"/>
    </source>
</evidence>
<name>A0A972F7M5_9RHOO</name>
<gene>
    <name evidence="11" type="ORF">GPA21_10115</name>
</gene>
<keyword evidence="7" id="KW-0067">ATP-binding</keyword>
<accession>A0A972F7M5</accession>
<keyword evidence="12" id="KW-1185">Reference proteome</keyword>
<evidence type="ECO:0000256" key="2">
    <source>
        <dbReference type="ARBA" id="ARBA00022649"/>
    </source>
</evidence>
<feature type="domain" description="Polymerase nucleotidyl transferase" evidence="10">
    <location>
        <begin position="10"/>
        <end position="96"/>
    </location>
</feature>
<dbReference type="SUPFAM" id="SSF81301">
    <property type="entry name" value="Nucleotidyltransferase"/>
    <property type="match status" value="1"/>
</dbReference>
<evidence type="ECO:0000256" key="3">
    <source>
        <dbReference type="ARBA" id="ARBA00022679"/>
    </source>
</evidence>
<keyword evidence="3" id="KW-0808">Transferase</keyword>
<dbReference type="Proteomes" id="UP000599523">
    <property type="component" value="Unassembled WGS sequence"/>
</dbReference>
<keyword evidence="4" id="KW-0548">Nucleotidyltransferase</keyword>
<keyword evidence="6" id="KW-0547">Nucleotide-binding</keyword>
<evidence type="ECO:0000256" key="5">
    <source>
        <dbReference type="ARBA" id="ARBA00022723"/>
    </source>
</evidence>
<protein>
    <recommendedName>
        <fullName evidence="10">Polymerase nucleotidyl transferase domain-containing protein</fullName>
    </recommendedName>
</protein>
<evidence type="ECO:0000256" key="1">
    <source>
        <dbReference type="ARBA" id="ARBA00001946"/>
    </source>
</evidence>
<evidence type="ECO:0000313" key="11">
    <source>
        <dbReference type="EMBL" id="NMG03328.1"/>
    </source>
</evidence>
<proteinExistence type="inferred from homology"/>
<keyword evidence="5" id="KW-0479">Metal-binding</keyword>
<evidence type="ECO:0000256" key="6">
    <source>
        <dbReference type="ARBA" id="ARBA00022741"/>
    </source>
</evidence>
<evidence type="ECO:0000313" key="12">
    <source>
        <dbReference type="Proteomes" id="UP000599523"/>
    </source>
</evidence>
<evidence type="ECO:0000256" key="4">
    <source>
        <dbReference type="ARBA" id="ARBA00022695"/>
    </source>
</evidence>
<dbReference type="Pfam" id="PF01909">
    <property type="entry name" value="NTP_transf_2"/>
    <property type="match status" value="1"/>
</dbReference>
<dbReference type="RefSeq" id="WP_168988079.1">
    <property type="nucleotide sequence ID" value="NZ_CAWPHM010000277.1"/>
</dbReference>
<dbReference type="PANTHER" id="PTHR33571:SF12">
    <property type="entry name" value="BSL3053 PROTEIN"/>
    <property type="match status" value="1"/>
</dbReference>
<dbReference type="InterPro" id="IPR052038">
    <property type="entry name" value="Type-VII_TA_antitoxin"/>
</dbReference>
<dbReference type="InterPro" id="IPR043519">
    <property type="entry name" value="NT_sf"/>
</dbReference>
<comment type="cofactor">
    <cofactor evidence="1">
        <name>Mg(2+)</name>
        <dbReference type="ChEBI" id="CHEBI:18420"/>
    </cofactor>
</comment>
<dbReference type="AlphaFoldDB" id="A0A972F7M5"/>
<dbReference type="PANTHER" id="PTHR33571">
    <property type="entry name" value="SSL8005 PROTEIN"/>
    <property type="match status" value="1"/>
</dbReference>
<organism evidence="11 12">
    <name type="scientific">Azoarcus taiwanensis</name>
    <dbReference type="NCBI Taxonomy" id="666964"/>
    <lineage>
        <taxon>Bacteria</taxon>
        <taxon>Pseudomonadati</taxon>
        <taxon>Pseudomonadota</taxon>
        <taxon>Betaproteobacteria</taxon>
        <taxon>Rhodocyclales</taxon>
        <taxon>Zoogloeaceae</taxon>
        <taxon>Azoarcus</taxon>
    </lineage>
</organism>
<dbReference type="GO" id="GO:0016779">
    <property type="term" value="F:nucleotidyltransferase activity"/>
    <property type="evidence" value="ECO:0007669"/>
    <property type="project" value="UniProtKB-KW"/>
</dbReference>
<dbReference type="GO" id="GO:0005524">
    <property type="term" value="F:ATP binding"/>
    <property type="evidence" value="ECO:0007669"/>
    <property type="project" value="UniProtKB-KW"/>
</dbReference>
<keyword evidence="2" id="KW-1277">Toxin-antitoxin system</keyword>
<dbReference type="EMBL" id="WTVM01000051">
    <property type="protein sequence ID" value="NMG03328.1"/>
    <property type="molecule type" value="Genomic_DNA"/>
</dbReference>
<sequence>MNPIIAAKSEQITELCRSLDVKRLDVFGSVVRDDFDVDTSDLDFLVTIGDKTASDYSEAWLTLHERLERLLGRKIDLITIDALKNPYFREEVLNTRMKLYEA</sequence>
<dbReference type="InterPro" id="IPR002934">
    <property type="entry name" value="Polymerase_NTP_transf_dom"/>
</dbReference>
<evidence type="ECO:0000256" key="8">
    <source>
        <dbReference type="ARBA" id="ARBA00022842"/>
    </source>
</evidence>
<comment type="similarity">
    <text evidence="9">Belongs to the MntA antitoxin family.</text>
</comment>
<evidence type="ECO:0000256" key="7">
    <source>
        <dbReference type="ARBA" id="ARBA00022840"/>
    </source>
</evidence>
<comment type="caution">
    <text evidence="11">The sequence shown here is derived from an EMBL/GenBank/DDBJ whole genome shotgun (WGS) entry which is preliminary data.</text>
</comment>
<evidence type="ECO:0000259" key="10">
    <source>
        <dbReference type="Pfam" id="PF01909"/>
    </source>
</evidence>
<keyword evidence="8" id="KW-0460">Magnesium</keyword>